<dbReference type="AlphaFoldDB" id="A0A0E9WJ89"/>
<sequence>MTCLLLGEKYFRQICDLSAELRQSARLKPIWFLSSPFEDPNTLYQWCPIMCHGGPRACRPPPQPTTSPADFTN</sequence>
<protein>
    <submittedName>
        <fullName evidence="1">Uncharacterized protein</fullName>
    </submittedName>
</protein>
<proteinExistence type="predicted"/>
<organism evidence="1">
    <name type="scientific">Anguilla anguilla</name>
    <name type="common">European freshwater eel</name>
    <name type="synonym">Muraena anguilla</name>
    <dbReference type="NCBI Taxonomy" id="7936"/>
    <lineage>
        <taxon>Eukaryota</taxon>
        <taxon>Metazoa</taxon>
        <taxon>Chordata</taxon>
        <taxon>Craniata</taxon>
        <taxon>Vertebrata</taxon>
        <taxon>Euteleostomi</taxon>
        <taxon>Actinopterygii</taxon>
        <taxon>Neopterygii</taxon>
        <taxon>Teleostei</taxon>
        <taxon>Anguilliformes</taxon>
        <taxon>Anguillidae</taxon>
        <taxon>Anguilla</taxon>
    </lineage>
</organism>
<name>A0A0E9WJ89_ANGAN</name>
<accession>A0A0E9WJ89</accession>
<evidence type="ECO:0000313" key="1">
    <source>
        <dbReference type="EMBL" id="JAH90336.1"/>
    </source>
</evidence>
<reference evidence="1" key="2">
    <citation type="journal article" date="2015" name="Fish Shellfish Immunol.">
        <title>Early steps in the European eel (Anguilla anguilla)-Vibrio vulnificus interaction in the gills: Role of the RtxA13 toxin.</title>
        <authorList>
            <person name="Callol A."/>
            <person name="Pajuelo D."/>
            <person name="Ebbesson L."/>
            <person name="Teles M."/>
            <person name="MacKenzie S."/>
            <person name="Amaro C."/>
        </authorList>
    </citation>
    <scope>NUCLEOTIDE SEQUENCE</scope>
</reference>
<dbReference type="EMBL" id="GBXM01018241">
    <property type="protein sequence ID" value="JAH90336.1"/>
    <property type="molecule type" value="Transcribed_RNA"/>
</dbReference>
<reference evidence="1" key="1">
    <citation type="submission" date="2014-11" db="EMBL/GenBank/DDBJ databases">
        <authorList>
            <person name="Amaro Gonzalez C."/>
        </authorList>
    </citation>
    <scope>NUCLEOTIDE SEQUENCE</scope>
</reference>